<protein>
    <submittedName>
        <fullName evidence="1">Uncharacterized protein</fullName>
    </submittedName>
</protein>
<organism evidence="1 2">
    <name type="scientific">Novosphingobium rhizovicinum</name>
    <dbReference type="NCBI Taxonomy" id="3228928"/>
    <lineage>
        <taxon>Bacteria</taxon>
        <taxon>Pseudomonadati</taxon>
        <taxon>Pseudomonadota</taxon>
        <taxon>Alphaproteobacteria</taxon>
        <taxon>Sphingomonadales</taxon>
        <taxon>Sphingomonadaceae</taxon>
        <taxon>Novosphingobium</taxon>
    </lineage>
</organism>
<dbReference type="RefSeq" id="WP_367775011.1">
    <property type="nucleotide sequence ID" value="NZ_JBFNXR010000052.1"/>
</dbReference>
<sequence>MSAPKASGSETLAPETLPAGFETLEPFVDRWAATTCAARSERRSQSTAEERSTFFDAAAPLLDPALAYLDTRPLPELTPADKRLLNLMLSLGHVQMAVEVHREMEPEHAAARASMEITRSVTDLA</sequence>
<keyword evidence="2" id="KW-1185">Reference proteome</keyword>
<gene>
    <name evidence="1" type="ORF">ABUH87_15540</name>
</gene>
<accession>A0ABV3REN6</accession>
<proteinExistence type="predicted"/>
<comment type="caution">
    <text evidence="1">The sequence shown here is derived from an EMBL/GenBank/DDBJ whole genome shotgun (WGS) entry which is preliminary data.</text>
</comment>
<name>A0ABV3REN6_9SPHN</name>
<dbReference type="Proteomes" id="UP001556118">
    <property type="component" value="Unassembled WGS sequence"/>
</dbReference>
<evidence type="ECO:0000313" key="2">
    <source>
        <dbReference type="Proteomes" id="UP001556118"/>
    </source>
</evidence>
<evidence type="ECO:0000313" key="1">
    <source>
        <dbReference type="EMBL" id="MEW9856553.1"/>
    </source>
</evidence>
<reference evidence="1 2" key="1">
    <citation type="submission" date="2024-06" db="EMBL/GenBank/DDBJ databases">
        <title>Novosphingobium rhizovicinus M1R2S20.</title>
        <authorList>
            <person name="Sun J.-Q."/>
        </authorList>
    </citation>
    <scope>NUCLEOTIDE SEQUENCE [LARGE SCALE GENOMIC DNA]</scope>
    <source>
        <strain evidence="1 2">M1R2S20</strain>
    </source>
</reference>
<dbReference type="EMBL" id="JBFNXR010000052">
    <property type="protein sequence ID" value="MEW9856553.1"/>
    <property type="molecule type" value="Genomic_DNA"/>
</dbReference>